<name>A0ABZ2K7S6_9BACT</name>
<dbReference type="PROSITE" id="PS52016">
    <property type="entry name" value="TONB_DEPENDENT_REC_3"/>
    <property type="match status" value="1"/>
</dbReference>
<dbReference type="InterPro" id="IPR036942">
    <property type="entry name" value="Beta-barrel_TonB_sf"/>
</dbReference>
<evidence type="ECO:0000256" key="6">
    <source>
        <dbReference type="ARBA" id="ARBA00023077"/>
    </source>
</evidence>
<evidence type="ECO:0000313" key="15">
    <source>
        <dbReference type="Proteomes" id="UP001379533"/>
    </source>
</evidence>
<evidence type="ECO:0000313" key="14">
    <source>
        <dbReference type="EMBL" id="WXA94726.1"/>
    </source>
</evidence>
<dbReference type="Gene3D" id="2.170.130.10">
    <property type="entry name" value="TonB-dependent receptor, plug domain"/>
    <property type="match status" value="1"/>
</dbReference>
<comment type="subcellular location">
    <subcellularLocation>
        <location evidence="1 10">Cell outer membrane</location>
        <topology evidence="1 10">Multi-pass membrane protein</topology>
    </subcellularLocation>
</comment>
<sequence>MAALSMGAALASMPAYGEEPVAEVHVTGDAVRDPIAPKDRAVASSVVPRERLVGPGLEAQDVLRTQPGVAVSESGGFGALATAAIRGATAASTPVYLAGVRLNDDVAGTADLSMVPLWLIDRIEIYRGNAPLEADRLAPGGAIFFEPRRPQSNRGGFGYYGGSWGTSKAWVHQALNAGPVQALVGVSADHATNRYPFIDDHGTLLDGSQGTAASRENADQRTLEGWGLARVDLGKGAYVDVLANGISREQGVATLAVRQSTRARGRTERALGAVTVHVPLDARERYVLDARTSFLVGSTSYDDPLRELSLKYTKLDIVGRRIEQSLAARLELGERLTLRPMVNVAHERIERDPDDVPIGRAHREFGRAALGAEARLVPGVTLRALGSGECHHTGATDATCDVLEPTGRIGVQLGDGRVRMLANLGRYVRVPTLGEVYGVASTVHGNPNLAPEDGYTADLGLRIQTNRIGFLEGAFLDAFVFAHSVDGLIAYQRAGQGYVVPYNVGRARVLGAELLGGVALTKFVRAEVAATFMDPRDTSPERTTVNDILPFRSRLIAVPRLRADWKRTNRQGPSAVGGEARAVYQASRYADPAGLGVIDEQVSFDLEAYVAWFDGVLTTRARVADLFDARRTDIIGYPLPGRSAYFGVEASW</sequence>
<keyword evidence="6 11" id="KW-0798">TonB box</keyword>
<dbReference type="InterPro" id="IPR039426">
    <property type="entry name" value="TonB-dep_rcpt-like"/>
</dbReference>
<keyword evidence="2 10" id="KW-0813">Transport</keyword>
<keyword evidence="9 10" id="KW-0998">Cell outer membrane</keyword>
<dbReference type="SUPFAM" id="SSF56935">
    <property type="entry name" value="Porins"/>
    <property type="match status" value="1"/>
</dbReference>
<feature type="domain" description="TonB-dependent receptor-like beta-barrel" evidence="12">
    <location>
        <begin position="421"/>
        <end position="608"/>
    </location>
</feature>
<dbReference type="RefSeq" id="WP_394845337.1">
    <property type="nucleotide sequence ID" value="NZ_CP089982.1"/>
</dbReference>
<dbReference type="InterPro" id="IPR012910">
    <property type="entry name" value="Plug_dom"/>
</dbReference>
<proteinExistence type="inferred from homology"/>
<evidence type="ECO:0000259" key="13">
    <source>
        <dbReference type="Pfam" id="PF07715"/>
    </source>
</evidence>
<keyword evidence="8 14" id="KW-0675">Receptor</keyword>
<keyword evidence="5" id="KW-0732">Signal</keyword>
<evidence type="ECO:0000256" key="4">
    <source>
        <dbReference type="ARBA" id="ARBA00022692"/>
    </source>
</evidence>
<dbReference type="PANTHER" id="PTHR30069:SF29">
    <property type="entry name" value="HEMOGLOBIN AND HEMOGLOBIN-HAPTOGLOBIN-BINDING PROTEIN 1-RELATED"/>
    <property type="match status" value="1"/>
</dbReference>
<evidence type="ECO:0000256" key="9">
    <source>
        <dbReference type="ARBA" id="ARBA00023237"/>
    </source>
</evidence>
<evidence type="ECO:0000256" key="5">
    <source>
        <dbReference type="ARBA" id="ARBA00022729"/>
    </source>
</evidence>
<organism evidence="14 15">
    <name type="scientific">Pendulispora brunnea</name>
    <dbReference type="NCBI Taxonomy" id="2905690"/>
    <lineage>
        <taxon>Bacteria</taxon>
        <taxon>Pseudomonadati</taxon>
        <taxon>Myxococcota</taxon>
        <taxon>Myxococcia</taxon>
        <taxon>Myxococcales</taxon>
        <taxon>Sorangiineae</taxon>
        <taxon>Pendulisporaceae</taxon>
        <taxon>Pendulispora</taxon>
    </lineage>
</organism>
<dbReference type="InterPro" id="IPR037066">
    <property type="entry name" value="Plug_dom_sf"/>
</dbReference>
<evidence type="ECO:0000259" key="12">
    <source>
        <dbReference type="Pfam" id="PF00593"/>
    </source>
</evidence>
<feature type="domain" description="TonB-dependent receptor plug" evidence="13">
    <location>
        <begin position="39"/>
        <end position="142"/>
    </location>
</feature>
<protein>
    <submittedName>
        <fullName evidence="14">TonB-dependent receptor</fullName>
    </submittedName>
</protein>
<keyword evidence="4 10" id="KW-0812">Transmembrane</keyword>
<dbReference type="Gene3D" id="2.40.170.20">
    <property type="entry name" value="TonB-dependent receptor, beta-barrel domain"/>
    <property type="match status" value="1"/>
</dbReference>
<evidence type="ECO:0000256" key="7">
    <source>
        <dbReference type="ARBA" id="ARBA00023136"/>
    </source>
</evidence>
<keyword evidence="15" id="KW-1185">Reference proteome</keyword>
<evidence type="ECO:0000256" key="1">
    <source>
        <dbReference type="ARBA" id="ARBA00004571"/>
    </source>
</evidence>
<accession>A0ABZ2K7S6</accession>
<comment type="similarity">
    <text evidence="10 11">Belongs to the TonB-dependent receptor family.</text>
</comment>
<keyword evidence="7 10" id="KW-0472">Membrane</keyword>
<dbReference type="EMBL" id="CP089982">
    <property type="protein sequence ID" value="WXA94726.1"/>
    <property type="molecule type" value="Genomic_DNA"/>
</dbReference>
<evidence type="ECO:0000256" key="3">
    <source>
        <dbReference type="ARBA" id="ARBA00022452"/>
    </source>
</evidence>
<dbReference type="Pfam" id="PF07715">
    <property type="entry name" value="Plug"/>
    <property type="match status" value="1"/>
</dbReference>
<gene>
    <name evidence="14" type="ORF">LZC95_50945</name>
</gene>
<reference evidence="14 15" key="1">
    <citation type="submission" date="2021-12" db="EMBL/GenBank/DDBJ databases">
        <title>Discovery of the Pendulisporaceae a myxobacterial family with distinct sporulation behavior and unique specialized metabolism.</title>
        <authorList>
            <person name="Garcia R."/>
            <person name="Popoff A."/>
            <person name="Bader C.D."/>
            <person name="Loehr J."/>
            <person name="Walesch S."/>
            <person name="Walt C."/>
            <person name="Boldt J."/>
            <person name="Bunk B."/>
            <person name="Haeckl F.J.F.P.J."/>
            <person name="Gunesch A.P."/>
            <person name="Birkelbach J."/>
            <person name="Nuebel U."/>
            <person name="Pietschmann T."/>
            <person name="Bach T."/>
            <person name="Mueller R."/>
        </authorList>
    </citation>
    <scope>NUCLEOTIDE SEQUENCE [LARGE SCALE GENOMIC DNA]</scope>
    <source>
        <strain evidence="14 15">MSr12523</strain>
    </source>
</reference>
<dbReference type="Proteomes" id="UP001379533">
    <property type="component" value="Chromosome"/>
</dbReference>
<keyword evidence="3 10" id="KW-1134">Transmembrane beta strand</keyword>
<evidence type="ECO:0000256" key="8">
    <source>
        <dbReference type="ARBA" id="ARBA00023170"/>
    </source>
</evidence>
<evidence type="ECO:0000256" key="2">
    <source>
        <dbReference type="ARBA" id="ARBA00022448"/>
    </source>
</evidence>
<dbReference type="InterPro" id="IPR000531">
    <property type="entry name" value="Beta-barrel_TonB"/>
</dbReference>
<dbReference type="Pfam" id="PF00593">
    <property type="entry name" value="TonB_dep_Rec_b-barrel"/>
    <property type="match status" value="1"/>
</dbReference>
<evidence type="ECO:0000256" key="11">
    <source>
        <dbReference type="RuleBase" id="RU003357"/>
    </source>
</evidence>
<evidence type="ECO:0000256" key="10">
    <source>
        <dbReference type="PROSITE-ProRule" id="PRU01360"/>
    </source>
</evidence>
<dbReference type="PANTHER" id="PTHR30069">
    <property type="entry name" value="TONB-DEPENDENT OUTER MEMBRANE RECEPTOR"/>
    <property type="match status" value="1"/>
</dbReference>